<dbReference type="InterPro" id="IPR011333">
    <property type="entry name" value="SKP1/BTB/POZ_sf"/>
</dbReference>
<feature type="domain" description="BTB" evidence="1">
    <location>
        <begin position="28"/>
        <end position="101"/>
    </location>
</feature>
<dbReference type="AlphaFoldDB" id="A0A9P3G841"/>
<dbReference type="PROSITE" id="PS50097">
    <property type="entry name" value="BTB"/>
    <property type="match status" value="1"/>
</dbReference>
<proteinExistence type="predicted"/>
<keyword evidence="3" id="KW-1185">Reference proteome</keyword>
<protein>
    <recommendedName>
        <fullName evidence="1">BTB domain-containing protein</fullName>
    </recommendedName>
</protein>
<name>A0A9P3G841_9APHY</name>
<dbReference type="OrthoDB" id="3027208at2759"/>
<sequence length="118" mass="13778">MESPCVKKRCRDEYAGPDRHQHLWFDDGNIVLLADNVAFKVHRSLLGRHSIVFKDLFELSQPSESVDEQMDGVPLVRLHDSPHELADLLDIIYNGARFFRREREKPSYYLIQSLLRLG</sequence>
<evidence type="ECO:0000259" key="1">
    <source>
        <dbReference type="PROSITE" id="PS50097"/>
    </source>
</evidence>
<accession>A0A9P3G841</accession>
<reference evidence="2 3" key="1">
    <citation type="submission" date="2021-08" db="EMBL/GenBank/DDBJ databases">
        <title>Draft Genome Sequence of Phanerochaete sordida strain YK-624.</title>
        <authorList>
            <person name="Mori T."/>
            <person name="Dohra H."/>
            <person name="Suzuki T."/>
            <person name="Kawagishi H."/>
            <person name="Hirai H."/>
        </authorList>
    </citation>
    <scope>NUCLEOTIDE SEQUENCE [LARGE SCALE GENOMIC DNA]</scope>
    <source>
        <strain evidence="2 3">YK-624</strain>
    </source>
</reference>
<dbReference type="EMBL" id="BPQB01000013">
    <property type="protein sequence ID" value="GJE89564.1"/>
    <property type="molecule type" value="Genomic_DNA"/>
</dbReference>
<dbReference type="InterPro" id="IPR000210">
    <property type="entry name" value="BTB/POZ_dom"/>
</dbReference>
<dbReference type="Pfam" id="PF00651">
    <property type="entry name" value="BTB"/>
    <property type="match status" value="1"/>
</dbReference>
<dbReference type="Proteomes" id="UP000703269">
    <property type="component" value="Unassembled WGS sequence"/>
</dbReference>
<evidence type="ECO:0000313" key="2">
    <source>
        <dbReference type="EMBL" id="GJE89564.1"/>
    </source>
</evidence>
<dbReference type="CDD" id="cd18186">
    <property type="entry name" value="BTB_POZ_ZBTB_KLHL-like"/>
    <property type="match status" value="1"/>
</dbReference>
<dbReference type="Gene3D" id="3.30.710.10">
    <property type="entry name" value="Potassium Channel Kv1.1, Chain A"/>
    <property type="match status" value="1"/>
</dbReference>
<organism evidence="2 3">
    <name type="scientific">Phanerochaete sordida</name>
    <dbReference type="NCBI Taxonomy" id="48140"/>
    <lineage>
        <taxon>Eukaryota</taxon>
        <taxon>Fungi</taxon>
        <taxon>Dikarya</taxon>
        <taxon>Basidiomycota</taxon>
        <taxon>Agaricomycotina</taxon>
        <taxon>Agaricomycetes</taxon>
        <taxon>Polyporales</taxon>
        <taxon>Phanerochaetaceae</taxon>
        <taxon>Phanerochaete</taxon>
    </lineage>
</organism>
<evidence type="ECO:0000313" key="3">
    <source>
        <dbReference type="Proteomes" id="UP000703269"/>
    </source>
</evidence>
<dbReference type="SUPFAM" id="SSF54695">
    <property type="entry name" value="POZ domain"/>
    <property type="match status" value="1"/>
</dbReference>
<comment type="caution">
    <text evidence="2">The sequence shown here is derived from an EMBL/GenBank/DDBJ whole genome shotgun (WGS) entry which is preliminary data.</text>
</comment>
<gene>
    <name evidence="2" type="ORF">PsYK624_056670</name>
</gene>